<dbReference type="Proteomes" id="UP001501175">
    <property type="component" value="Unassembled WGS sequence"/>
</dbReference>
<feature type="signal peptide" evidence="1">
    <location>
        <begin position="1"/>
        <end position="20"/>
    </location>
</feature>
<evidence type="ECO:0000259" key="2">
    <source>
        <dbReference type="PROSITE" id="PS51352"/>
    </source>
</evidence>
<dbReference type="SUPFAM" id="SSF52833">
    <property type="entry name" value="Thioredoxin-like"/>
    <property type="match status" value="1"/>
</dbReference>
<reference evidence="4" key="1">
    <citation type="journal article" date="2019" name="Int. J. Syst. Evol. Microbiol.">
        <title>The Global Catalogue of Microorganisms (GCM) 10K type strain sequencing project: providing services to taxonomists for standard genome sequencing and annotation.</title>
        <authorList>
            <consortium name="The Broad Institute Genomics Platform"/>
            <consortium name="The Broad Institute Genome Sequencing Center for Infectious Disease"/>
            <person name="Wu L."/>
            <person name="Ma J."/>
        </authorList>
    </citation>
    <scope>NUCLEOTIDE SEQUENCE [LARGE SCALE GENOMIC DNA]</scope>
    <source>
        <strain evidence="4">JCM 17927</strain>
    </source>
</reference>
<proteinExistence type="predicted"/>
<keyword evidence="4" id="KW-1185">Reference proteome</keyword>
<dbReference type="PROSITE" id="PS51352">
    <property type="entry name" value="THIOREDOXIN_2"/>
    <property type="match status" value="1"/>
</dbReference>
<sequence>MKLAVAIVLLGFGLTTPTTAQSVQVVKFDTLQQLLNRPTDTTYVINFWATWCKPCVSELQHFEQLSQDVQLQNVKVLLVSMDFAKDLVNRVQPFLLRKEITVPVWLLDDTNYNSWIDRIDDSWTGAIPATLMINPLTRKKKFFEQEFTYEALYDEVSEFD</sequence>
<dbReference type="InterPro" id="IPR050553">
    <property type="entry name" value="Thioredoxin_ResA/DsbE_sf"/>
</dbReference>
<dbReference type="CDD" id="cd02966">
    <property type="entry name" value="TlpA_like_family"/>
    <property type="match status" value="1"/>
</dbReference>
<dbReference type="EMBL" id="BAABHD010000030">
    <property type="protein sequence ID" value="GAA4458478.1"/>
    <property type="molecule type" value="Genomic_DNA"/>
</dbReference>
<protein>
    <recommendedName>
        <fullName evidence="2">Thioredoxin domain-containing protein</fullName>
    </recommendedName>
</protein>
<organism evidence="3 4">
    <name type="scientific">Nibrella saemangeumensis</name>
    <dbReference type="NCBI Taxonomy" id="1084526"/>
    <lineage>
        <taxon>Bacteria</taxon>
        <taxon>Pseudomonadati</taxon>
        <taxon>Bacteroidota</taxon>
        <taxon>Cytophagia</taxon>
        <taxon>Cytophagales</taxon>
        <taxon>Spirosomataceae</taxon>
        <taxon>Nibrella</taxon>
    </lineage>
</organism>
<dbReference type="InterPro" id="IPR036249">
    <property type="entry name" value="Thioredoxin-like_sf"/>
</dbReference>
<dbReference type="RefSeq" id="WP_345244758.1">
    <property type="nucleotide sequence ID" value="NZ_BAABHD010000030.1"/>
</dbReference>
<comment type="caution">
    <text evidence="3">The sequence shown here is derived from an EMBL/GenBank/DDBJ whole genome shotgun (WGS) entry which is preliminary data.</text>
</comment>
<dbReference type="PANTHER" id="PTHR42852">
    <property type="entry name" value="THIOL:DISULFIDE INTERCHANGE PROTEIN DSBE"/>
    <property type="match status" value="1"/>
</dbReference>
<dbReference type="InterPro" id="IPR000866">
    <property type="entry name" value="AhpC/TSA"/>
</dbReference>
<keyword evidence="1" id="KW-0732">Signal</keyword>
<evidence type="ECO:0000313" key="3">
    <source>
        <dbReference type="EMBL" id="GAA4458478.1"/>
    </source>
</evidence>
<feature type="domain" description="Thioredoxin" evidence="2">
    <location>
        <begin position="3"/>
        <end position="160"/>
    </location>
</feature>
<dbReference type="Gene3D" id="3.40.30.10">
    <property type="entry name" value="Glutaredoxin"/>
    <property type="match status" value="1"/>
</dbReference>
<gene>
    <name evidence="3" type="ORF">GCM10023189_30810</name>
</gene>
<evidence type="ECO:0000313" key="4">
    <source>
        <dbReference type="Proteomes" id="UP001501175"/>
    </source>
</evidence>
<feature type="chain" id="PRO_5046302885" description="Thioredoxin domain-containing protein" evidence="1">
    <location>
        <begin position="21"/>
        <end position="160"/>
    </location>
</feature>
<evidence type="ECO:0000256" key="1">
    <source>
        <dbReference type="SAM" id="SignalP"/>
    </source>
</evidence>
<name>A0ABP8MZ34_9BACT</name>
<dbReference type="InterPro" id="IPR013766">
    <property type="entry name" value="Thioredoxin_domain"/>
</dbReference>
<dbReference type="Pfam" id="PF00578">
    <property type="entry name" value="AhpC-TSA"/>
    <property type="match status" value="1"/>
</dbReference>
<dbReference type="PANTHER" id="PTHR42852:SF13">
    <property type="entry name" value="PROTEIN DIPZ"/>
    <property type="match status" value="1"/>
</dbReference>
<accession>A0ABP8MZ34</accession>